<sequence>MSESTQQAAADEREVDVVVIGGGSTGENVADRAHRGGLEQVVLVEDELVGGECSYWACMPSKALLRPTAALAAARRVPGAAAAADGELDVAAVLTRRTSFTSDWDDSSQVQWVEGAGLELLRGRARLDGPRRVVVTASDGTTTTLVARHGVVAAVGSTPSEPPIDGLDGVPHWTSREATSATSVPPRLLVLGAGVVGSEMATAYRRLGAEVTLVAGSAVLSAFEPRAGELVADALRAEGAEVVTGSRATAVERDGDDGEVRLTLDDGRVLVGDELLVATGRKPRTGDLGLETVGLEAGQALDIDASGLVAGVDGRWFYAAGDVTGLAPLTHMGKYAARAVGDVLAARARGEATDEPAPWTPYATTALRQAVPQVVFTDPEVTSVGMTAQQARDAGIDVRAVELDLSVAGSALQADGYTGWASLVVDEDRHVLVGATFVGQDVAELLHSATVAVVGEVPLERLWHAVPSYPTISEVWLRLLESYGL</sequence>
<comment type="caution">
    <text evidence="7">The sequence shown here is derived from an EMBL/GenBank/DDBJ whole genome shotgun (WGS) entry which is preliminary data.</text>
</comment>
<dbReference type="Pfam" id="PF07992">
    <property type="entry name" value="Pyr_redox_2"/>
    <property type="match status" value="1"/>
</dbReference>
<dbReference type="SUPFAM" id="SSF55424">
    <property type="entry name" value="FAD/NAD-linked reductases, dimerisation (C-terminal) domain"/>
    <property type="match status" value="1"/>
</dbReference>
<dbReference type="GO" id="GO:0016491">
    <property type="term" value="F:oxidoreductase activity"/>
    <property type="evidence" value="ECO:0007669"/>
    <property type="project" value="UniProtKB-KW"/>
</dbReference>
<feature type="domain" description="FAD/NAD(P)-binding" evidence="6">
    <location>
        <begin position="16"/>
        <end position="330"/>
    </location>
</feature>
<comment type="similarity">
    <text evidence="2">Belongs to the class-I pyridine nucleotide-disulfide oxidoreductase family.</text>
</comment>
<dbReference type="Proteomes" id="UP001387100">
    <property type="component" value="Unassembled WGS sequence"/>
</dbReference>
<dbReference type="Gene3D" id="3.30.390.30">
    <property type="match status" value="1"/>
</dbReference>
<dbReference type="InterPro" id="IPR004099">
    <property type="entry name" value="Pyr_nucl-diS_OxRdtase_dimer"/>
</dbReference>
<name>A0ABU8RLN4_9ACTN</name>
<evidence type="ECO:0000256" key="2">
    <source>
        <dbReference type="ARBA" id="ARBA00007532"/>
    </source>
</evidence>
<evidence type="ECO:0000256" key="3">
    <source>
        <dbReference type="ARBA" id="ARBA00022630"/>
    </source>
</evidence>
<dbReference type="InterPro" id="IPR023753">
    <property type="entry name" value="FAD/NAD-binding_dom"/>
</dbReference>
<evidence type="ECO:0000259" key="5">
    <source>
        <dbReference type="Pfam" id="PF02852"/>
    </source>
</evidence>
<keyword evidence="4" id="KW-0274">FAD</keyword>
<gene>
    <name evidence="7" type="ORF">WDZ17_11495</name>
</gene>
<dbReference type="SUPFAM" id="SSF51905">
    <property type="entry name" value="FAD/NAD(P)-binding domain"/>
    <property type="match status" value="1"/>
</dbReference>
<keyword evidence="7" id="KW-0560">Oxidoreductase</keyword>
<dbReference type="Gene3D" id="3.50.50.60">
    <property type="entry name" value="FAD/NAD(P)-binding domain"/>
    <property type="match status" value="2"/>
</dbReference>
<reference evidence="7 8" key="1">
    <citation type="journal article" date="2017" name="Int. J. Syst. Evol. Microbiol.">
        <title>Pseudokineococcus basanitobsidens sp. nov., isolated from volcanic rock.</title>
        <authorList>
            <person name="Lee D.W."/>
            <person name="Park M.Y."/>
            <person name="Kim J.J."/>
            <person name="Kim B.S."/>
        </authorList>
    </citation>
    <scope>NUCLEOTIDE SEQUENCE [LARGE SCALE GENOMIC DNA]</scope>
    <source>
        <strain evidence="7 8">DSM 103726</strain>
    </source>
</reference>
<evidence type="ECO:0000313" key="8">
    <source>
        <dbReference type="Proteomes" id="UP001387100"/>
    </source>
</evidence>
<evidence type="ECO:0000259" key="6">
    <source>
        <dbReference type="Pfam" id="PF07992"/>
    </source>
</evidence>
<dbReference type="PRINTS" id="PR00368">
    <property type="entry name" value="FADPNR"/>
</dbReference>
<dbReference type="InterPro" id="IPR036188">
    <property type="entry name" value="FAD/NAD-bd_sf"/>
</dbReference>
<feature type="domain" description="Pyridine nucleotide-disulphide oxidoreductase dimerisation" evidence="5">
    <location>
        <begin position="371"/>
        <end position="476"/>
    </location>
</feature>
<dbReference type="InterPro" id="IPR016156">
    <property type="entry name" value="FAD/NAD-linked_Rdtase_dimer_sf"/>
</dbReference>
<protein>
    <submittedName>
        <fullName evidence="7">NAD(P)/FAD-dependent oxidoreductase</fullName>
        <ecNumber evidence="7">1.-.-.-</ecNumber>
    </submittedName>
</protein>
<dbReference type="PANTHER" id="PTHR43014">
    <property type="entry name" value="MERCURIC REDUCTASE"/>
    <property type="match status" value="1"/>
</dbReference>
<evidence type="ECO:0000256" key="1">
    <source>
        <dbReference type="ARBA" id="ARBA00001974"/>
    </source>
</evidence>
<organism evidence="7 8">
    <name type="scientific">Pseudokineococcus basanitobsidens</name>
    <dbReference type="NCBI Taxonomy" id="1926649"/>
    <lineage>
        <taxon>Bacteria</taxon>
        <taxon>Bacillati</taxon>
        <taxon>Actinomycetota</taxon>
        <taxon>Actinomycetes</taxon>
        <taxon>Kineosporiales</taxon>
        <taxon>Kineosporiaceae</taxon>
        <taxon>Pseudokineococcus</taxon>
    </lineage>
</organism>
<evidence type="ECO:0000313" key="7">
    <source>
        <dbReference type="EMBL" id="MEJ5945916.1"/>
    </source>
</evidence>
<evidence type="ECO:0000256" key="4">
    <source>
        <dbReference type="ARBA" id="ARBA00022827"/>
    </source>
</evidence>
<dbReference type="Pfam" id="PF02852">
    <property type="entry name" value="Pyr_redox_dim"/>
    <property type="match status" value="1"/>
</dbReference>
<proteinExistence type="inferred from homology"/>
<dbReference type="PRINTS" id="PR00411">
    <property type="entry name" value="PNDRDTASEI"/>
</dbReference>
<comment type="cofactor">
    <cofactor evidence="1">
        <name>FAD</name>
        <dbReference type="ChEBI" id="CHEBI:57692"/>
    </cofactor>
</comment>
<dbReference type="PIRSF" id="PIRSF000350">
    <property type="entry name" value="Mercury_reductase_MerA"/>
    <property type="match status" value="1"/>
</dbReference>
<dbReference type="PANTHER" id="PTHR43014:SF2">
    <property type="entry name" value="MERCURIC REDUCTASE"/>
    <property type="match status" value="1"/>
</dbReference>
<dbReference type="RefSeq" id="WP_339575301.1">
    <property type="nucleotide sequence ID" value="NZ_JBBIAA010000013.1"/>
</dbReference>
<dbReference type="EC" id="1.-.-.-" evidence="7"/>
<keyword evidence="3" id="KW-0285">Flavoprotein</keyword>
<keyword evidence="8" id="KW-1185">Reference proteome</keyword>
<accession>A0ABU8RLN4</accession>
<dbReference type="EMBL" id="JBBIAA010000013">
    <property type="protein sequence ID" value="MEJ5945916.1"/>
    <property type="molecule type" value="Genomic_DNA"/>
</dbReference>
<dbReference type="InterPro" id="IPR001100">
    <property type="entry name" value="Pyr_nuc-diS_OxRdtase"/>
</dbReference>